<gene>
    <name evidence="2" type="ORF">JHL15_05160</name>
</gene>
<proteinExistence type="predicted"/>
<protein>
    <recommendedName>
        <fullName evidence="4">DUF4403 family protein</fullName>
    </recommendedName>
</protein>
<organism evidence="2 3">
    <name type="scientific">Chryseobacterium paridis</name>
    <dbReference type="NCBI Taxonomy" id="2800328"/>
    <lineage>
        <taxon>Bacteria</taxon>
        <taxon>Pseudomonadati</taxon>
        <taxon>Bacteroidota</taxon>
        <taxon>Flavobacteriia</taxon>
        <taxon>Flavobacteriales</taxon>
        <taxon>Weeksellaceae</taxon>
        <taxon>Chryseobacterium group</taxon>
        <taxon>Chryseobacterium</taxon>
    </lineage>
</organism>
<keyword evidence="1" id="KW-0732">Signal</keyword>
<reference evidence="3" key="1">
    <citation type="submission" date="2021-01" db="EMBL/GenBank/DDBJ databases">
        <title>Genome public.</title>
        <authorList>
            <person name="Liu C."/>
            <person name="Sun Q."/>
        </authorList>
    </citation>
    <scope>NUCLEOTIDE SEQUENCE [LARGE SCALE GENOMIC DNA]</scope>
    <source>
        <strain evidence="3">YIM B02567</strain>
    </source>
</reference>
<comment type="caution">
    <text evidence="2">The sequence shown here is derived from an EMBL/GenBank/DDBJ whole genome shotgun (WGS) entry which is preliminary data.</text>
</comment>
<name>A0ABS1FSB5_9FLAO</name>
<sequence>MKNYLTRALGLLSVLLFLCSCTPLKTALNKKFPPISPIDQQYISVEKNLSELTDFKPHIGAHVNKDIIVQYLPKEIKRVTEGINDENIIVQNVNPKLSFDQQGIFIEADFSVKFPKYEIEAKGNFLGVTAISTQADSLYLRSALTSLKIESIKFLKHPKISQKALAKLIAPILKNYINNINGQIFKKPTIVDIGWGDSYKLSLKEMFKNPDTEIIADSIKVSRFVKKSSGRIQSDGISVMAELVKDKPTNVNTTVTSSISPRTNSELSKIFKVFNEKYNDIWLSVFEPIDIKSSITAHISKAEISSIFNEAFSKPIILKQNFIIPQTAFNEKLEVKRGDINCQKVRTDFKYPDFKGDRCDWDCMHTITVGVCPFCRRVRLEDPVCAATRRACKIRVEAERVAWQVARETARIAHQAENEAKVVACNVWRETLDFLALGRFKGEISGDGKAFINLQSLSFNQELSEITIPYSGYVDATLQSNLELKPVDLGHIFFCFSDYDKKVTSDIDINIPQVVSKISINSAREGENLLLNIKPGNISYHASINPSPLHSLLLDPRFQIQCPISLLLTLAQIGVAAGEFLNMVKLAPEQKLLLLGQTNGSYPIDNFQIPIKPIEFKINGEQKKSLIFWNSKSIQFTYLKP</sequence>
<evidence type="ECO:0008006" key="4">
    <source>
        <dbReference type="Google" id="ProtNLM"/>
    </source>
</evidence>
<feature type="signal peptide" evidence="1">
    <location>
        <begin position="1"/>
        <end position="26"/>
    </location>
</feature>
<dbReference type="PROSITE" id="PS51257">
    <property type="entry name" value="PROKAR_LIPOPROTEIN"/>
    <property type="match status" value="1"/>
</dbReference>
<feature type="chain" id="PRO_5045405601" description="DUF4403 family protein" evidence="1">
    <location>
        <begin position="27"/>
        <end position="641"/>
    </location>
</feature>
<evidence type="ECO:0000313" key="2">
    <source>
        <dbReference type="EMBL" id="MBK1895143.1"/>
    </source>
</evidence>
<dbReference type="EMBL" id="JAENHK010000005">
    <property type="protein sequence ID" value="MBK1895143.1"/>
    <property type="molecule type" value="Genomic_DNA"/>
</dbReference>
<evidence type="ECO:0000256" key="1">
    <source>
        <dbReference type="SAM" id="SignalP"/>
    </source>
</evidence>
<dbReference type="RefSeq" id="WP_200243863.1">
    <property type="nucleotide sequence ID" value="NZ_JAENHK010000005.1"/>
</dbReference>
<accession>A0ABS1FSB5</accession>
<keyword evidence="3" id="KW-1185">Reference proteome</keyword>
<evidence type="ECO:0000313" key="3">
    <source>
        <dbReference type="Proteomes" id="UP000628669"/>
    </source>
</evidence>
<dbReference type="Proteomes" id="UP000628669">
    <property type="component" value="Unassembled WGS sequence"/>
</dbReference>